<evidence type="ECO:0000313" key="1">
    <source>
        <dbReference type="EMBL" id="CAI9550902.1"/>
    </source>
</evidence>
<feature type="non-terminal residue" evidence="1">
    <location>
        <position position="67"/>
    </location>
</feature>
<proteinExistence type="predicted"/>
<evidence type="ECO:0000313" key="2">
    <source>
        <dbReference type="Proteomes" id="UP001162483"/>
    </source>
</evidence>
<name>A0ABN9BT82_9NEOB</name>
<comment type="caution">
    <text evidence="1">The sequence shown here is derived from an EMBL/GenBank/DDBJ whole genome shotgun (WGS) entry which is preliminary data.</text>
</comment>
<organism evidence="1 2">
    <name type="scientific">Staurois parvus</name>
    <dbReference type="NCBI Taxonomy" id="386267"/>
    <lineage>
        <taxon>Eukaryota</taxon>
        <taxon>Metazoa</taxon>
        <taxon>Chordata</taxon>
        <taxon>Craniata</taxon>
        <taxon>Vertebrata</taxon>
        <taxon>Euteleostomi</taxon>
        <taxon>Amphibia</taxon>
        <taxon>Batrachia</taxon>
        <taxon>Anura</taxon>
        <taxon>Neobatrachia</taxon>
        <taxon>Ranoidea</taxon>
        <taxon>Ranidae</taxon>
        <taxon>Staurois</taxon>
    </lineage>
</organism>
<keyword evidence="2" id="KW-1185">Reference proteome</keyword>
<dbReference type="EMBL" id="CATNWA010005862">
    <property type="protein sequence ID" value="CAI9550902.1"/>
    <property type="molecule type" value="Genomic_DNA"/>
</dbReference>
<reference evidence="1" key="1">
    <citation type="submission" date="2023-05" db="EMBL/GenBank/DDBJ databases">
        <authorList>
            <person name="Stuckert A."/>
        </authorList>
    </citation>
    <scope>NUCLEOTIDE SEQUENCE</scope>
</reference>
<gene>
    <name evidence="1" type="ORF">SPARVUS_LOCUS3646090</name>
</gene>
<dbReference type="Proteomes" id="UP001162483">
    <property type="component" value="Unassembled WGS sequence"/>
</dbReference>
<sequence>MVASVGPVASVCLFGLNHFRCGFFHDRSEGFVGSAVGLVPVVFGHSALFGIRQLLSEVYQELLHAGQ</sequence>
<accession>A0ABN9BT82</accession>
<protein>
    <submittedName>
        <fullName evidence="1">Uncharacterized protein</fullName>
    </submittedName>
</protein>